<feature type="signal peptide" evidence="2">
    <location>
        <begin position="1"/>
        <end position="23"/>
    </location>
</feature>
<feature type="chain" id="PRO_5011517170" description="DUF1236 domain-containing protein" evidence="2">
    <location>
        <begin position="24"/>
        <end position="384"/>
    </location>
</feature>
<dbReference type="EMBL" id="FMVJ01000005">
    <property type="protein sequence ID" value="SCY70586.1"/>
    <property type="molecule type" value="Genomic_DNA"/>
</dbReference>
<evidence type="ECO:0008006" key="5">
    <source>
        <dbReference type="Google" id="ProtNLM"/>
    </source>
</evidence>
<feature type="compositionally biased region" description="Polar residues" evidence="1">
    <location>
        <begin position="23"/>
        <end position="34"/>
    </location>
</feature>
<dbReference type="Gene3D" id="3.10.450.160">
    <property type="entry name" value="inner membrane protein cigr"/>
    <property type="match status" value="2"/>
</dbReference>
<dbReference type="AlphaFoldDB" id="A0A1G5I3C9"/>
<keyword evidence="4" id="KW-1185">Reference proteome</keyword>
<feature type="compositionally biased region" description="Low complexity" evidence="1">
    <location>
        <begin position="74"/>
        <end position="99"/>
    </location>
</feature>
<dbReference type="STRING" id="549386.SAMN02927923_02057"/>
<accession>A0A1G5I3C9</accession>
<dbReference type="InterPro" id="IPR009642">
    <property type="entry name" value="DUF1236"/>
</dbReference>
<evidence type="ECO:0000256" key="2">
    <source>
        <dbReference type="SAM" id="SignalP"/>
    </source>
</evidence>
<dbReference type="Pfam" id="PF06823">
    <property type="entry name" value="DUF1236"/>
    <property type="match status" value="2"/>
</dbReference>
<evidence type="ECO:0000313" key="3">
    <source>
        <dbReference type="EMBL" id="SCY70586.1"/>
    </source>
</evidence>
<dbReference type="Proteomes" id="UP000199569">
    <property type="component" value="Unassembled WGS sequence"/>
</dbReference>
<proteinExistence type="predicted"/>
<evidence type="ECO:0000313" key="4">
    <source>
        <dbReference type="Proteomes" id="UP000199569"/>
    </source>
</evidence>
<feature type="compositionally biased region" description="Polar residues" evidence="1">
    <location>
        <begin position="102"/>
        <end position="114"/>
    </location>
</feature>
<gene>
    <name evidence="3" type="ORF">SAMN02927923_02057</name>
</gene>
<feature type="compositionally biased region" description="Polar residues" evidence="1">
    <location>
        <begin position="42"/>
        <end position="67"/>
    </location>
</feature>
<keyword evidence="2" id="KW-0732">Signal</keyword>
<reference evidence="3 4" key="1">
    <citation type="submission" date="2016-10" db="EMBL/GenBank/DDBJ databases">
        <authorList>
            <person name="de Groot N.N."/>
        </authorList>
    </citation>
    <scope>NUCLEOTIDE SEQUENCE [LARGE SCALE GENOMIC DNA]</scope>
    <source>
        <strain evidence="3 4">CGMCC 1.7666</strain>
    </source>
</reference>
<feature type="region of interest" description="Disordered" evidence="1">
    <location>
        <begin position="23"/>
        <end position="208"/>
    </location>
</feature>
<sequence length="384" mass="40333">MRNILLSTAAVVALSLGAAPVIAQTQSPGSSETAPGQIKPPATSSETPGKSESAPGQNRPSASSAVPGQSEAAPGRSQSSTVSSGASSGQQAQPQQREGSSSRDASNAASTQRQNPDEAGTAKSQGTSTASESPMRSQQNTSQSASGTQERRAPDSTSTSTSETSGTAQQRSTTSSSQQSTQSESATSAQQNSAAQQSGSTGSSTNAVAKLDTEKRTEVTQAFSSTNVNTVTKVNFNVSVGTTITEEVRLAPLPAEVIRIVPQYRGYSYVVVRDEIVIVEPRTKKIVEVIHKSGSPRKSASISLSSEQRKKFKTTVETTGSTRTSTSKIEIREGVTLPQEVEILDVPQTIISDVPELRTYRYVVIGDEIALVEPETRRVIEVIE</sequence>
<feature type="compositionally biased region" description="Polar residues" evidence="1">
    <location>
        <begin position="122"/>
        <end position="148"/>
    </location>
</feature>
<protein>
    <recommendedName>
        <fullName evidence="5">DUF1236 domain-containing protein</fullName>
    </recommendedName>
</protein>
<dbReference type="OrthoDB" id="102964at2"/>
<feature type="compositionally biased region" description="Low complexity" evidence="1">
    <location>
        <begin position="156"/>
        <end position="205"/>
    </location>
</feature>
<organism evidence="3 4">
    <name type="scientific">Microvirga guangxiensis</name>
    <dbReference type="NCBI Taxonomy" id="549386"/>
    <lineage>
        <taxon>Bacteria</taxon>
        <taxon>Pseudomonadati</taxon>
        <taxon>Pseudomonadota</taxon>
        <taxon>Alphaproteobacteria</taxon>
        <taxon>Hyphomicrobiales</taxon>
        <taxon>Methylobacteriaceae</taxon>
        <taxon>Microvirga</taxon>
    </lineage>
</organism>
<evidence type="ECO:0000256" key="1">
    <source>
        <dbReference type="SAM" id="MobiDB-lite"/>
    </source>
</evidence>
<name>A0A1G5I3C9_9HYPH</name>